<dbReference type="Proteomes" id="UP001341840">
    <property type="component" value="Unassembled WGS sequence"/>
</dbReference>
<name>A0ABU6VGN2_9FABA</name>
<gene>
    <name evidence="1" type="ORF">PIB30_118093</name>
</gene>
<evidence type="ECO:0000313" key="1">
    <source>
        <dbReference type="EMBL" id="MED6172711.1"/>
    </source>
</evidence>
<accession>A0ABU6VGN2</accession>
<organism evidence="1 2">
    <name type="scientific">Stylosanthes scabra</name>
    <dbReference type="NCBI Taxonomy" id="79078"/>
    <lineage>
        <taxon>Eukaryota</taxon>
        <taxon>Viridiplantae</taxon>
        <taxon>Streptophyta</taxon>
        <taxon>Embryophyta</taxon>
        <taxon>Tracheophyta</taxon>
        <taxon>Spermatophyta</taxon>
        <taxon>Magnoliopsida</taxon>
        <taxon>eudicotyledons</taxon>
        <taxon>Gunneridae</taxon>
        <taxon>Pentapetalae</taxon>
        <taxon>rosids</taxon>
        <taxon>fabids</taxon>
        <taxon>Fabales</taxon>
        <taxon>Fabaceae</taxon>
        <taxon>Papilionoideae</taxon>
        <taxon>50 kb inversion clade</taxon>
        <taxon>dalbergioids sensu lato</taxon>
        <taxon>Dalbergieae</taxon>
        <taxon>Pterocarpus clade</taxon>
        <taxon>Stylosanthes</taxon>
    </lineage>
</organism>
<protein>
    <submittedName>
        <fullName evidence="1">Uncharacterized protein</fullName>
    </submittedName>
</protein>
<keyword evidence="2" id="KW-1185">Reference proteome</keyword>
<sequence>MQNFFNIRTTNGSALPIKSTTGKSSAEITVTERTPLTMTFFFRAVTSSGSVSFPTLRVFSNVVNAKSGSKGFLKLSSVPYGTYNSSKCTYANMTRSSRRSIYAQCTGIT</sequence>
<comment type="caution">
    <text evidence="1">The sequence shown here is derived from an EMBL/GenBank/DDBJ whole genome shotgun (WGS) entry which is preliminary data.</text>
</comment>
<evidence type="ECO:0000313" key="2">
    <source>
        <dbReference type="Proteomes" id="UP001341840"/>
    </source>
</evidence>
<reference evidence="1 2" key="1">
    <citation type="journal article" date="2023" name="Plants (Basel)">
        <title>Bridging the Gap: Combining Genomics and Transcriptomics Approaches to Understand Stylosanthes scabra, an Orphan Legume from the Brazilian Caatinga.</title>
        <authorList>
            <person name="Ferreira-Neto J.R.C."/>
            <person name="da Silva M.D."/>
            <person name="Binneck E."/>
            <person name="de Melo N.F."/>
            <person name="da Silva R.H."/>
            <person name="de Melo A.L.T.M."/>
            <person name="Pandolfi V."/>
            <person name="Bustamante F.O."/>
            <person name="Brasileiro-Vidal A.C."/>
            <person name="Benko-Iseppon A.M."/>
        </authorList>
    </citation>
    <scope>NUCLEOTIDE SEQUENCE [LARGE SCALE GENOMIC DNA]</scope>
    <source>
        <tissue evidence="1">Leaves</tissue>
    </source>
</reference>
<proteinExistence type="predicted"/>
<dbReference type="EMBL" id="JASCZI010151416">
    <property type="protein sequence ID" value="MED6172711.1"/>
    <property type="molecule type" value="Genomic_DNA"/>
</dbReference>